<evidence type="ECO:0000313" key="2">
    <source>
        <dbReference type="Proteomes" id="UP001303222"/>
    </source>
</evidence>
<keyword evidence="2" id="KW-1185">Reference proteome</keyword>
<sequence length="196" mass="22077">MRWQSLRKRVKDVGYKIDDTVELTNLFNTVKHSFPNEALLWAADMNKNELTTITFLARLSTLANTQKNYTNMVAAKVEVKTKDTTKEVKTETNGDERIACDVCGKKIYKNLKHFLCGHHRVPGTPDCWWCDPYKAPDTWINKKKAIGWLKNTGTTAAIAGNNSNINNPPTIASVNSNLIFGLGGLSFNDDLEEDFH</sequence>
<protein>
    <submittedName>
        <fullName evidence="1">Uncharacterized protein</fullName>
    </submittedName>
</protein>
<evidence type="ECO:0000313" key="1">
    <source>
        <dbReference type="EMBL" id="KAK3956535.1"/>
    </source>
</evidence>
<gene>
    <name evidence="1" type="ORF">QBC32DRAFT_125091</name>
</gene>
<proteinExistence type="predicted"/>
<reference evidence="1" key="1">
    <citation type="journal article" date="2023" name="Mol. Phylogenet. Evol.">
        <title>Genome-scale phylogeny and comparative genomics of the fungal order Sordariales.</title>
        <authorList>
            <person name="Hensen N."/>
            <person name="Bonometti L."/>
            <person name="Westerberg I."/>
            <person name="Brannstrom I.O."/>
            <person name="Guillou S."/>
            <person name="Cros-Aarteil S."/>
            <person name="Calhoun S."/>
            <person name="Haridas S."/>
            <person name="Kuo A."/>
            <person name="Mondo S."/>
            <person name="Pangilinan J."/>
            <person name="Riley R."/>
            <person name="LaButti K."/>
            <person name="Andreopoulos B."/>
            <person name="Lipzen A."/>
            <person name="Chen C."/>
            <person name="Yan M."/>
            <person name="Daum C."/>
            <person name="Ng V."/>
            <person name="Clum A."/>
            <person name="Steindorff A."/>
            <person name="Ohm R.A."/>
            <person name="Martin F."/>
            <person name="Silar P."/>
            <person name="Natvig D.O."/>
            <person name="Lalanne C."/>
            <person name="Gautier V."/>
            <person name="Ament-Velasquez S.L."/>
            <person name="Kruys A."/>
            <person name="Hutchinson M.I."/>
            <person name="Powell A.J."/>
            <person name="Barry K."/>
            <person name="Miller A.N."/>
            <person name="Grigoriev I.V."/>
            <person name="Debuchy R."/>
            <person name="Gladieux P."/>
            <person name="Hiltunen Thoren M."/>
            <person name="Johannesson H."/>
        </authorList>
    </citation>
    <scope>NUCLEOTIDE SEQUENCE</scope>
    <source>
        <strain evidence="1">CBS 626.80</strain>
    </source>
</reference>
<dbReference type="Proteomes" id="UP001303222">
    <property type="component" value="Unassembled WGS sequence"/>
</dbReference>
<name>A0AAN6P2N0_9PEZI</name>
<dbReference type="EMBL" id="MU859065">
    <property type="protein sequence ID" value="KAK3956535.1"/>
    <property type="molecule type" value="Genomic_DNA"/>
</dbReference>
<accession>A0AAN6P2N0</accession>
<reference evidence="1" key="2">
    <citation type="submission" date="2023-06" db="EMBL/GenBank/DDBJ databases">
        <authorList>
            <consortium name="Lawrence Berkeley National Laboratory"/>
            <person name="Mondo S.J."/>
            <person name="Hensen N."/>
            <person name="Bonometti L."/>
            <person name="Westerberg I."/>
            <person name="Brannstrom I.O."/>
            <person name="Guillou S."/>
            <person name="Cros-Aarteil S."/>
            <person name="Calhoun S."/>
            <person name="Haridas S."/>
            <person name="Kuo A."/>
            <person name="Pangilinan J."/>
            <person name="Riley R."/>
            <person name="Labutti K."/>
            <person name="Andreopoulos B."/>
            <person name="Lipzen A."/>
            <person name="Chen C."/>
            <person name="Yanf M."/>
            <person name="Daum C."/>
            <person name="Ng V."/>
            <person name="Clum A."/>
            <person name="Steindorff A."/>
            <person name="Ohm R."/>
            <person name="Martin F."/>
            <person name="Silar P."/>
            <person name="Natvig D."/>
            <person name="Lalanne C."/>
            <person name="Gautier V."/>
            <person name="Ament-Velasquez S.L."/>
            <person name="Kruys A."/>
            <person name="Hutchinson M.I."/>
            <person name="Powell A.J."/>
            <person name="Barry K."/>
            <person name="Miller A.N."/>
            <person name="Grigoriev I.V."/>
            <person name="Debuchy R."/>
            <person name="Gladieux P."/>
            <person name="Thoren M.H."/>
            <person name="Johannesson H."/>
        </authorList>
    </citation>
    <scope>NUCLEOTIDE SEQUENCE</scope>
    <source>
        <strain evidence="1">CBS 626.80</strain>
    </source>
</reference>
<organism evidence="1 2">
    <name type="scientific">Pseudoneurospora amorphoporcata</name>
    <dbReference type="NCBI Taxonomy" id="241081"/>
    <lineage>
        <taxon>Eukaryota</taxon>
        <taxon>Fungi</taxon>
        <taxon>Dikarya</taxon>
        <taxon>Ascomycota</taxon>
        <taxon>Pezizomycotina</taxon>
        <taxon>Sordariomycetes</taxon>
        <taxon>Sordariomycetidae</taxon>
        <taxon>Sordariales</taxon>
        <taxon>Sordariaceae</taxon>
        <taxon>Pseudoneurospora</taxon>
    </lineage>
</organism>
<dbReference type="AlphaFoldDB" id="A0AAN6P2N0"/>
<comment type="caution">
    <text evidence="1">The sequence shown here is derived from an EMBL/GenBank/DDBJ whole genome shotgun (WGS) entry which is preliminary data.</text>
</comment>